<keyword evidence="2" id="KW-1185">Reference proteome</keyword>
<comment type="caution">
    <text evidence="1">The sequence shown here is derived from an EMBL/GenBank/DDBJ whole genome shotgun (WGS) entry which is preliminary data.</text>
</comment>
<evidence type="ECO:0000313" key="2">
    <source>
        <dbReference type="Proteomes" id="UP001230268"/>
    </source>
</evidence>
<evidence type="ECO:0008006" key="3">
    <source>
        <dbReference type="Google" id="ProtNLM"/>
    </source>
</evidence>
<dbReference type="SUPFAM" id="SSF48371">
    <property type="entry name" value="ARM repeat"/>
    <property type="match status" value="1"/>
</dbReference>
<name>A0AAD8LR93_BABGI</name>
<evidence type="ECO:0000313" key="1">
    <source>
        <dbReference type="EMBL" id="KAK1443501.1"/>
    </source>
</evidence>
<dbReference type="EMBL" id="JAVEPI010000002">
    <property type="protein sequence ID" value="KAK1443501.1"/>
    <property type="molecule type" value="Genomic_DNA"/>
</dbReference>
<gene>
    <name evidence="1" type="ORF">BgAZ_203770</name>
</gene>
<proteinExistence type="predicted"/>
<accession>A0AAD8LR93</accession>
<reference evidence="1" key="1">
    <citation type="submission" date="2023-08" db="EMBL/GenBank/DDBJ databases">
        <title>Draft sequence of the Babesia gibsoni genome.</title>
        <authorList>
            <person name="Yamagishi J.Y."/>
            <person name="Xuan X.X."/>
        </authorList>
    </citation>
    <scope>NUCLEOTIDE SEQUENCE</scope>
    <source>
        <strain evidence="1">Azabu</strain>
    </source>
</reference>
<organism evidence="1 2">
    <name type="scientific">Babesia gibsoni</name>
    <dbReference type="NCBI Taxonomy" id="33632"/>
    <lineage>
        <taxon>Eukaryota</taxon>
        <taxon>Sar</taxon>
        <taxon>Alveolata</taxon>
        <taxon>Apicomplexa</taxon>
        <taxon>Aconoidasida</taxon>
        <taxon>Piroplasmida</taxon>
        <taxon>Babesiidae</taxon>
        <taxon>Babesia</taxon>
    </lineage>
</organism>
<protein>
    <recommendedName>
        <fullName evidence="3">Importin N-terminal domain-containing protein</fullName>
    </recommendedName>
</protein>
<dbReference type="AlphaFoldDB" id="A0AAD8LR93"/>
<dbReference type="Proteomes" id="UP001230268">
    <property type="component" value="Unassembled WGS sequence"/>
</dbReference>
<sequence>MAAVMGLTEDQQVVVDLLVKSVSPVEQHRSEAYARIVELEMTPTFLATLIDVAYLCDENVSKLAFICVKNSIARIRGTLTGKAIRGLDQERADIAVDNLKAKLNFVLNKYLATDEMIVCKELALIIRQLCRWNYPQNWMNMHELLISKLEAACSDNLTPTCTLNIVMLTHHVFKEKSMMKLARDRNMTMQLAGLLCPYVTNLWMMDWIGRWEGGTIHPDKVAATFTPVDISLTRYLDSLLIAMYTHGPRDVHQNNELVELLKVACKKMAHHLSLMKQSEQCYALLRKNCRRLLRCIGRLFECEAMVFAFVNPSTAISPVFDYLADGKSEQIISECFVLLCSAFKSPVVNNERYMQQYMELHGAGRASKGSSNMHADDFVYCHTFEEMKARVDMELSCSSGSVSVQSLRKTSSPTKGSYHAMGNIAESLSRQATFLFWDYIVERGGLVELVEFLRGRFLIVTPEEIEGWNEEQVPAEEPNNSEIHELIGAMKVNESQIFQNIVNGILGADCKTSFLVLDSYLYLYTITYTSMANLHSSKHYITILEAMKNAINSVDPFFGKLLVFRCSRIVNAWTKRINLFEEQAKIEIFRYLLYCICCEGNNETLYNLRFQHIIPFHRLYTKTIDQPFWDVLRQGNDVTRVVSSIHSVSKIDIPTIQRQALELVCKMCLEFDSEDNNFGMHLSELINTFAGGMNDLLVTTSLLQTSLGFLNSLDWQRCYHEEYYVNSHLLRFLFHLLFRMLVIDDVPVCPATANTPAITTKLMVSVNKHSELEEDTLTLWISLLRVLPKKLDTVNQELRDNIFALFPLLVNHLSEYDSEESHGKMIVCSSSVLMLDIVTEYMSILSDYIKLYASDNAGSTETGSNIFVNIFERERELWLQLSHDNHVCIEVSIPRVQELSIQCLRFPAGDPLRQGGLRLLSMLMFRLSRLCVSDDNSLFVLHKLMSYFCRKLDEGSKSNSGTAIDVQRSKLSCLSNGHAYNCTNWQHSKLEVSVLESLGGIIPILCRWAFDSPQSFNDAFINTLEKGSFASPETLMLSLIHASNQFSSNAYLRLGAMNVCCVMAMAIAPKYKQMKLFLHFKKPNAQGTEQLHSEDAKDSPHKNFSGVYLPCYMLRLVNSIISLFVESRRAYSFSITTASIMKDIEDYTLPPSKRYNLLANASSTYESTSFPISQLHEQDLFYGALKSAIQTVVRLSKTLEAFCFSNSMELLLEEREELNPKIGEIVTEYLSNNNSYTSSTPMQNP</sequence>
<dbReference type="InterPro" id="IPR016024">
    <property type="entry name" value="ARM-type_fold"/>
</dbReference>